<evidence type="ECO:0000256" key="2">
    <source>
        <dbReference type="SAM" id="MobiDB-lite"/>
    </source>
</evidence>
<evidence type="ECO:0000313" key="6">
    <source>
        <dbReference type="Proteomes" id="UP001189429"/>
    </source>
</evidence>
<feature type="compositionally biased region" description="Pro residues" evidence="2">
    <location>
        <begin position="298"/>
        <end position="307"/>
    </location>
</feature>
<dbReference type="InterPro" id="IPR007201">
    <property type="entry name" value="Mei2-like_Rrm_C"/>
</dbReference>
<dbReference type="InterPro" id="IPR002885">
    <property type="entry name" value="PPR_rpt"/>
</dbReference>
<feature type="region of interest" description="Disordered" evidence="2">
    <location>
        <begin position="522"/>
        <end position="541"/>
    </location>
</feature>
<accession>A0ABN9X015</accession>
<keyword evidence="3" id="KW-0812">Transmembrane</keyword>
<dbReference type="InterPro" id="IPR011990">
    <property type="entry name" value="TPR-like_helical_dom_sf"/>
</dbReference>
<keyword evidence="3" id="KW-0472">Membrane</keyword>
<dbReference type="EMBL" id="CAUYUJ010019627">
    <property type="protein sequence ID" value="CAK0892562.1"/>
    <property type="molecule type" value="Genomic_DNA"/>
</dbReference>
<keyword evidence="3" id="KW-1133">Transmembrane helix</keyword>
<proteinExistence type="predicted"/>
<dbReference type="InterPro" id="IPR035979">
    <property type="entry name" value="RBD_domain_sf"/>
</dbReference>
<feature type="repeat" description="PPR" evidence="1">
    <location>
        <begin position="144"/>
        <end position="178"/>
    </location>
</feature>
<keyword evidence="6" id="KW-1185">Reference proteome</keyword>
<evidence type="ECO:0000259" key="4">
    <source>
        <dbReference type="Pfam" id="PF04059"/>
    </source>
</evidence>
<dbReference type="Pfam" id="PF04059">
    <property type="entry name" value="RRM_2"/>
    <property type="match status" value="1"/>
</dbReference>
<evidence type="ECO:0000313" key="5">
    <source>
        <dbReference type="EMBL" id="CAK0892562.1"/>
    </source>
</evidence>
<name>A0ABN9X015_9DINO</name>
<feature type="domain" description="Mei2-like C-terminal RNA recognition motif" evidence="4">
    <location>
        <begin position="403"/>
        <end position="498"/>
    </location>
</feature>
<comment type="caution">
    <text evidence="5">The sequence shown here is derived from an EMBL/GenBank/DDBJ whole genome shotgun (WGS) entry which is preliminary data.</text>
</comment>
<evidence type="ECO:0000256" key="1">
    <source>
        <dbReference type="PROSITE-ProRule" id="PRU00708"/>
    </source>
</evidence>
<sequence>MAMHLRQICWQEGLGTYAVGLFLTCCMFGVILISCQSEVADARNTLFAILSTFAVFVCLQNADTGKASSVATGTGQTSEDCRRGELHTESSFVAAGRAAEPRCDRPQAERVNVTHRCLRLKAAQQLEADARVLEQAQLEGVEQSVHAYSRVMFSCTQSNALDMALRLFNHMLERGVDYDYDAIPMNTRSMFFTLVVGHVDDKYLRKNGFKMLEVVLAHGITMPHILQDRVICAWGSKLPENLLEYFARMREDGISLSSTAQCCIAHTDRVPPPTTLRCGAQRELESTHVPHRARVSAPPLPRPPPPEEPAKTPETLAEATPSRLRSQASTFVPMPPGRPSARLDWYGEPAPDESSAQVGWCDSPPDEPSTPVCWYGASVGELSYPGQMQTVMQMQTQMREPITTVLVRNLPGRVLRDDVLDKIDQIGFAGCYDFVYFPVDFYSGNNLGYGFLNLISEEEMWRFMHAFHGFHDWQFTCRTVCTVSLSHTQGLVANIERLRNSPVMGDEVPDRYRPAIFHGGERVPFPEPTRPLPKLGRRKVH</sequence>
<organism evidence="5 6">
    <name type="scientific">Prorocentrum cordatum</name>
    <dbReference type="NCBI Taxonomy" id="2364126"/>
    <lineage>
        <taxon>Eukaryota</taxon>
        <taxon>Sar</taxon>
        <taxon>Alveolata</taxon>
        <taxon>Dinophyceae</taxon>
        <taxon>Prorocentrales</taxon>
        <taxon>Prorocentraceae</taxon>
        <taxon>Prorocentrum</taxon>
    </lineage>
</organism>
<feature type="compositionally biased region" description="Low complexity" evidence="2">
    <location>
        <begin position="312"/>
        <end position="321"/>
    </location>
</feature>
<dbReference type="Gene3D" id="1.25.40.10">
    <property type="entry name" value="Tetratricopeptide repeat domain"/>
    <property type="match status" value="1"/>
</dbReference>
<feature type="region of interest" description="Disordered" evidence="2">
    <location>
        <begin position="283"/>
        <end position="337"/>
    </location>
</feature>
<gene>
    <name evidence="5" type="ORF">PCOR1329_LOCUS72187</name>
</gene>
<reference evidence="5" key="1">
    <citation type="submission" date="2023-10" db="EMBL/GenBank/DDBJ databases">
        <authorList>
            <person name="Chen Y."/>
            <person name="Shah S."/>
            <person name="Dougan E. K."/>
            <person name="Thang M."/>
            <person name="Chan C."/>
        </authorList>
    </citation>
    <scope>NUCLEOTIDE SEQUENCE [LARGE SCALE GENOMIC DNA]</scope>
</reference>
<protein>
    <recommendedName>
        <fullName evidence="4">Mei2-like C-terminal RNA recognition motif domain-containing protein</fullName>
    </recommendedName>
</protein>
<dbReference type="Proteomes" id="UP001189429">
    <property type="component" value="Unassembled WGS sequence"/>
</dbReference>
<dbReference type="PROSITE" id="PS51257">
    <property type="entry name" value="PROKAR_LIPOPROTEIN"/>
    <property type="match status" value="1"/>
</dbReference>
<dbReference type="SUPFAM" id="SSF54928">
    <property type="entry name" value="RNA-binding domain, RBD"/>
    <property type="match status" value="1"/>
</dbReference>
<feature type="transmembrane region" description="Helical" evidence="3">
    <location>
        <begin position="14"/>
        <end position="33"/>
    </location>
</feature>
<evidence type="ECO:0000256" key="3">
    <source>
        <dbReference type="SAM" id="Phobius"/>
    </source>
</evidence>
<dbReference type="PROSITE" id="PS51375">
    <property type="entry name" value="PPR"/>
    <property type="match status" value="1"/>
</dbReference>